<dbReference type="AlphaFoldDB" id="A0A7R9E9Y1"/>
<keyword evidence="2" id="KW-0472">Membrane</keyword>
<reference evidence="3" key="1">
    <citation type="submission" date="2020-11" db="EMBL/GenBank/DDBJ databases">
        <authorList>
            <person name="Tran Van P."/>
        </authorList>
    </citation>
    <scope>NUCLEOTIDE SEQUENCE</scope>
</reference>
<proteinExistence type="predicted"/>
<evidence type="ECO:0000313" key="3">
    <source>
        <dbReference type="EMBL" id="CAD7429068.1"/>
    </source>
</evidence>
<dbReference type="EMBL" id="OB793953">
    <property type="protein sequence ID" value="CAD7429068.1"/>
    <property type="molecule type" value="Genomic_DNA"/>
</dbReference>
<feature type="region of interest" description="Disordered" evidence="1">
    <location>
        <begin position="281"/>
        <end position="316"/>
    </location>
</feature>
<keyword evidence="2" id="KW-1133">Transmembrane helix</keyword>
<name>A0A7R9E9Y1_9NEOP</name>
<sequence length="418" mass="45865">MLALSSPTYGSLSIGIACLQADTMEILLKSALTLEQEMAAFSSLMATACSSSNSWTTYKQNAPLLTTLPGLTLMCATNVLGIEIVKLRGGAATFSWSESGKLFRELLGYEENEMGLALLLLGLSGISGGLLLGLIIPPFPATPFLFLRDSVGFQQVTFAQDILMCMRHEHLTPLCIHVQVCLAELTARAWCSALEPKRGRCVGIRCVVVSSSREIDIERRYKQSIQRNFDFSWIKKIVRMSDGRKRLSGAECKKKAKIKKEEQDQVIRKMIKIDSFFKSGRGTSVERPGTSTTCTDTIQSGQDETDLNSATQQQQSSVEQSIFEKTDIYVFDEEVAEESSISIKIEDASQIQMLSNDQVQTSETTVNINKDPALWEINDTLREIITSAVSGVDGSVLSCGLVWVVASHRVASCGNIAE</sequence>
<feature type="compositionally biased region" description="Polar residues" evidence="1">
    <location>
        <begin position="289"/>
        <end position="316"/>
    </location>
</feature>
<feature type="transmembrane region" description="Helical" evidence="2">
    <location>
        <begin position="114"/>
        <end position="136"/>
    </location>
</feature>
<accession>A0A7R9E9Y1</accession>
<evidence type="ECO:0000256" key="2">
    <source>
        <dbReference type="SAM" id="Phobius"/>
    </source>
</evidence>
<protein>
    <submittedName>
        <fullName evidence="3">Uncharacterized protein</fullName>
    </submittedName>
</protein>
<evidence type="ECO:0000256" key="1">
    <source>
        <dbReference type="SAM" id="MobiDB-lite"/>
    </source>
</evidence>
<gene>
    <name evidence="3" type="ORF">TMSB3V08_LOCUS5854</name>
</gene>
<organism evidence="3">
    <name type="scientific">Timema monikensis</name>
    <dbReference type="NCBI Taxonomy" id="170555"/>
    <lineage>
        <taxon>Eukaryota</taxon>
        <taxon>Metazoa</taxon>
        <taxon>Ecdysozoa</taxon>
        <taxon>Arthropoda</taxon>
        <taxon>Hexapoda</taxon>
        <taxon>Insecta</taxon>
        <taxon>Pterygota</taxon>
        <taxon>Neoptera</taxon>
        <taxon>Polyneoptera</taxon>
        <taxon>Phasmatodea</taxon>
        <taxon>Timematodea</taxon>
        <taxon>Timematoidea</taxon>
        <taxon>Timematidae</taxon>
        <taxon>Timema</taxon>
    </lineage>
</organism>
<keyword evidence="2" id="KW-0812">Transmembrane</keyword>